<evidence type="ECO:0000313" key="4">
    <source>
        <dbReference type="Proteomes" id="UP000094936"/>
    </source>
</evidence>
<dbReference type="InterPro" id="IPR018635">
    <property type="entry name" value="UPF0319"/>
</dbReference>
<reference evidence="3 4" key="1">
    <citation type="submission" date="2016-05" db="EMBL/GenBank/DDBJ databases">
        <title>Genomic Taxonomy of the Vibrionaceae.</title>
        <authorList>
            <person name="Gomez-Gil B."/>
            <person name="Enciso-Ibarra J."/>
        </authorList>
    </citation>
    <scope>NUCLEOTIDE SEQUENCE [LARGE SCALE GENOMIC DNA]</scope>
    <source>
        <strain evidence="3 4">CAIM 1920</strain>
    </source>
</reference>
<evidence type="ECO:0000256" key="1">
    <source>
        <dbReference type="ARBA" id="ARBA00008490"/>
    </source>
</evidence>
<name>A0A1C3ERX4_9GAMM</name>
<evidence type="ECO:0000313" key="3">
    <source>
        <dbReference type="EMBL" id="ODA35974.1"/>
    </source>
</evidence>
<comment type="similarity">
    <text evidence="1">Belongs to the UPF0319 family.</text>
</comment>
<accession>A0A1C3ERX4</accession>
<dbReference type="Pfam" id="PF09829">
    <property type="entry name" value="DUF2057"/>
    <property type="match status" value="1"/>
</dbReference>
<proteinExistence type="inferred from homology"/>
<dbReference type="PANTHER" id="PTHR38108">
    <property type="entry name" value="UPF0319 PROTEIN YCCT"/>
    <property type="match status" value="1"/>
</dbReference>
<gene>
    <name evidence="3" type="ORF">A8L45_01845</name>
</gene>
<sequence length="169" mass="19381">MSEQKVSLAKGTHQIVARFDDEVRDGSRKVIFTSKPYVFQVDMSNEDLELNLPNFSTESQAKAHFNKGPNWILLNRNTRKEIPISFKRLPGIGFGGFGNIEKVIAEYNRNEGIVLFSDKISDSNDLVILQSDAQVPNQNNDTLVQLQLWYTKASDEERKAFKRWMIDID</sequence>
<dbReference type="PANTHER" id="PTHR38108:SF1">
    <property type="entry name" value="UPF0319 PROTEIN YCCT"/>
    <property type="match status" value="1"/>
</dbReference>
<dbReference type="Proteomes" id="UP000094936">
    <property type="component" value="Unassembled WGS sequence"/>
</dbReference>
<dbReference type="EMBL" id="LYBM01000002">
    <property type="protein sequence ID" value="ODA35974.1"/>
    <property type="molecule type" value="Genomic_DNA"/>
</dbReference>
<comment type="caution">
    <text evidence="3">The sequence shown here is derived from an EMBL/GenBank/DDBJ whole genome shotgun (WGS) entry which is preliminary data.</text>
</comment>
<dbReference type="AlphaFoldDB" id="A0A1C3ERX4"/>
<organism evidence="3 4">
    <name type="scientific">Veronia pacifica</name>
    <dbReference type="NCBI Taxonomy" id="1080227"/>
    <lineage>
        <taxon>Bacteria</taxon>
        <taxon>Pseudomonadati</taxon>
        <taxon>Pseudomonadota</taxon>
        <taxon>Gammaproteobacteria</taxon>
        <taxon>Vibrionales</taxon>
        <taxon>Vibrionaceae</taxon>
        <taxon>Veronia</taxon>
    </lineage>
</organism>
<keyword evidence="2" id="KW-0732">Signal</keyword>
<keyword evidence="4" id="KW-1185">Reference proteome</keyword>
<evidence type="ECO:0008006" key="5">
    <source>
        <dbReference type="Google" id="ProtNLM"/>
    </source>
</evidence>
<evidence type="ECO:0000256" key="2">
    <source>
        <dbReference type="ARBA" id="ARBA00022729"/>
    </source>
</evidence>
<protein>
    <recommendedName>
        <fullName evidence="5">DUF2057 domain-containing protein</fullName>
    </recommendedName>
</protein>
<dbReference type="STRING" id="1080227.A8L45_01845"/>